<evidence type="ECO:0000313" key="10">
    <source>
        <dbReference type="Proteomes" id="UP000634476"/>
    </source>
</evidence>
<sequence>MDGSPLIDIVRAALSRADGARTWDIRTDEFWCFVTPDGHGARDQGWKLHVSATGGSAPAVLDRSADVLAGRGCAFKFARTPEHVDLLGSRMFDRGGAGKFITAYPDDDDHFRELAAELDRATLGLQGPEILSDRPYRPGSLVHYRYGVFHGRRELTVDGDYRYLLVDPAGSPVEDRRNAWFSAPRWAPPPFPGYVAPEPRPERPPEVLLKGRYLARVAYRHTTKGGVFRGTDTRTGREVIIKQARPYLEASADGTDIRDRLRDEATALDRLAPLGVVPGRIDLFEQEGHLFLVEELVSGRSLERWVGERPGSEPGPPWPMARALAGGLIRLVSAVHDAGLVLRDISPGNVMVSDEGRVRLVDLEFAVPAGRVVEVVGTPGYIAPECLGGPGPVAATPEADCYGLGALVFLVATGRKPVLPEDETYGRPAGDVLEDWTALAAEHGEAARRLAPLISGLMDGDPGRRWTAGRAGAFVRRPGTAPPSRRSATDPGRLLADGTAYLLAQMRPDDPGRLWPSGRFGQGTDPCNVQHGAAGVAAVLARLTANDPALAGPLRTACGWMERRAAEEPVTLPGLQFGRSGTVWALHEAARALDDAELAGRAAGLAMGLPVAWPISDVCHGVAGSTLAHVRLWRDGGRPELLDRIDRCADGLVAAASRRDDGVFWPVPAELDSHFAGATHYGFAHGSAGVGYALLNAAQVTGRSDCLELARLAGDTLVAAAVREEGAAWWGQAPDDPGRLAYWCNGATGAGLFLVRLWRATGVGRYGELAALAAVAVHRTRWHMTPSICHGLAGNGHFLLDMADLTGDGRYRRWADDLAVCMCLQYIVREGRLLIPDETGVAVVPDYGVGLSGALAFLHRLQHGGASPFMAD</sequence>
<dbReference type="Proteomes" id="UP000634476">
    <property type="component" value="Unassembled WGS sequence"/>
</dbReference>
<keyword evidence="10" id="KW-1185">Reference proteome</keyword>
<evidence type="ECO:0000313" key="9">
    <source>
        <dbReference type="EMBL" id="GII02075.1"/>
    </source>
</evidence>
<dbReference type="SUPFAM" id="SSF56112">
    <property type="entry name" value="Protein kinase-like (PK-like)"/>
    <property type="match status" value="1"/>
</dbReference>
<keyword evidence="2 9" id="KW-0723">Serine/threonine-protein kinase</keyword>
<dbReference type="InterPro" id="IPR058053">
    <property type="entry name" value="RamC_C"/>
</dbReference>
<comment type="caution">
    <text evidence="9">The sequence shown here is derived from an EMBL/GenBank/DDBJ whole genome shotgun (WGS) entry which is preliminary data.</text>
</comment>
<keyword evidence="7" id="KW-0862">Zinc</keyword>
<reference evidence="9" key="1">
    <citation type="submission" date="2021-01" db="EMBL/GenBank/DDBJ databases">
        <title>Whole genome shotgun sequence of Planobispora takensis NBRC 109077.</title>
        <authorList>
            <person name="Komaki H."/>
            <person name="Tamura T."/>
        </authorList>
    </citation>
    <scope>NUCLEOTIDE SEQUENCE</scope>
    <source>
        <strain evidence="9">NBRC 109077</strain>
    </source>
</reference>
<gene>
    <name evidence="9" type="ORF">Pta02_40830</name>
</gene>
<dbReference type="EC" id="2.7.11.1" evidence="1"/>
<dbReference type="PANTHER" id="PTHR43289:SF6">
    <property type="entry name" value="SERINE_THREONINE-PROTEIN KINASE NEKL-3"/>
    <property type="match status" value="1"/>
</dbReference>
<dbReference type="SMART" id="SM01260">
    <property type="entry name" value="LANC_like"/>
    <property type="match status" value="1"/>
</dbReference>
<evidence type="ECO:0000256" key="1">
    <source>
        <dbReference type="ARBA" id="ARBA00012513"/>
    </source>
</evidence>
<dbReference type="EMBL" id="BOOK01000030">
    <property type="protein sequence ID" value="GII02075.1"/>
    <property type="molecule type" value="Genomic_DNA"/>
</dbReference>
<evidence type="ECO:0000259" key="8">
    <source>
        <dbReference type="PROSITE" id="PS50011"/>
    </source>
</evidence>
<evidence type="ECO:0000256" key="2">
    <source>
        <dbReference type="ARBA" id="ARBA00022527"/>
    </source>
</evidence>
<evidence type="ECO:0000256" key="6">
    <source>
        <dbReference type="ARBA" id="ARBA00022840"/>
    </source>
</evidence>
<evidence type="ECO:0000256" key="7">
    <source>
        <dbReference type="PIRSR" id="PIRSR607822-1"/>
    </source>
</evidence>
<dbReference type="Gene3D" id="1.50.10.20">
    <property type="match status" value="1"/>
</dbReference>
<dbReference type="InterPro" id="IPR000719">
    <property type="entry name" value="Prot_kinase_dom"/>
</dbReference>
<dbReference type="GO" id="GO:0031179">
    <property type="term" value="P:peptide modification"/>
    <property type="evidence" value="ECO:0007669"/>
    <property type="project" value="InterPro"/>
</dbReference>
<keyword evidence="3" id="KW-0808">Transferase</keyword>
<feature type="domain" description="Protein kinase" evidence="8">
    <location>
        <begin position="213"/>
        <end position="475"/>
    </location>
</feature>
<protein>
    <recommendedName>
        <fullName evidence="1">non-specific serine/threonine protein kinase</fullName>
        <ecNumber evidence="1">2.7.11.1</ecNumber>
    </recommendedName>
</protein>
<feature type="binding site" evidence="7">
    <location>
        <position position="744"/>
    </location>
    <ligand>
        <name>Zn(2+)</name>
        <dbReference type="ChEBI" id="CHEBI:29105"/>
    </ligand>
</feature>
<dbReference type="InterPro" id="IPR011009">
    <property type="entry name" value="Kinase-like_dom_sf"/>
</dbReference>
<feature type="binding site" evidence="7">
    <location>
        <position position="790"/>
    </location>
    <ligand>
        <name>Zn(2+)</name>
        <dbReference type="ChEBI" id="CHEBI:29105"/>
    </ligand>
</feature>
<dbReference type="InterPro" id="IPR007822">
    <property type="entry name" value="LANC-like"/>
</dbReference>
<feature type="binding site" evidence="7">
    <location>
        <position position="789"/>
    </location>
    <ligand>
        <name>Zn(2+)</name>
        <dbReference type="ChEBI" id="CHEBI:29105"/>
    </ligand>
</feature>
<dbReference type="PROSITE" id="PS50011">
    <property type="entry name" value="PROTEIN_KINASE_DOM"/>
    <property type="match status" value="1"/>
</dbReference>
<dbReference type="Gene3D" id="1.10.510.10">
    <property type="entry name" value="Transferase(Phosphotransferase) domain 1"/>
    <property type="match status" value="1"/>
</dbReference>
<dbReference type="GO" id="GO:0046872">
    <property type="term" value="F:metal ion binding"/>
    <property type="evidence" value="ECO:0007669"/>
    <property type="project" value="UniProtKB-KW"/>
</dbReference>
<dbReference type="AlphaFoldDB" id="A0A8J3SZC8"/>
<evidence type="ECO:0000256" key="4">
    <source>
        <dbReference type="ARBA" id="ARBA00022741"/>
    </source>
</evidence>
<organism evidence="9 10">
    <name type="scientific">Planobispora takensis</name>
    <dbReference type="NCBI Taxonomy" id="1367882"/>
    <lineage>
        <taxon>Bacteria</taxon>
        <taxon>Bacillati</taxon>
        <taxon>Actinomycetota</taxon>
        <taxon>Actinomycetes</taxon>
        <taxon>Streptosporangiales</taxon>
        <taxon>Streptosporangiaceae</taxon>
        <taxon>Planobispora</taxon>
    </lineage>
</organism>
<evidence type="ECO:0000256" key="5">
    <source>
        <dbReference type="ARBA" id="ARBA00022777"/>
    </source>
</evidence>
<name>A0A8J3SZC8_9ACTN</name>
<keyword evidence="5 9" id="KW-0418">Kinase</keyword>
<dbReference type="Pfam" id="PF25816">
    <property type="entry name" value="RamC_N"/>
    <property type="match status" value="1"/>
</dbReference>
<keyword evidence="7" id="KW-0479">Metal-binding</keyword>
<dbReference type="GO" id="GO:0004674">
    <property type="term" value="F:protein serine/threonine kinase activity"/>
    <property type="evidence" value="ECO:0007669"/>
    <property type="project" value="UniProtKB-KW"/>
</dbReference>
<evidence type="ECO:0000256" key="3">
    <source>
        <dbReference type="ARBA" id="ARBA00022679"/>
    </source>
</evidence>
<dbReference type="InterPro" id="IPR057929">
    <property type="entry name" value="RamC_N"/>
</dbReference>
<dbReference type="Pfam" id="PF00069">
    <property type="entry name" value="Pkinase"/>
    <property type="match status" value="1"/>
</dbReference>
<dbReference type="PRINTS" id="PR01950">
    <property type="entry name" value="LANCSUPER"/>
</dbReference>
<dbReference type="NCBIfam" id="NF038150">
    <property type="entry name" value="lanthi_synth_IV"/>
    <property type="match status" value="1"/>
</dbReference>
<dbReference type="SMART" id="SM00220">
    <property type="entry name" value="S_TKc"/>
    <property type="match status" value="1"/>
</dbReference>
<dbReference type="CDD" id="cd04791">
    <property type="entry name" value="LanC_SerThrkinase"/>
    <property type="match status" value="1"/>
</dbReference>
<dbReference type="GO" id="GO:0005524">
    <property type="term" value="F:ATP binding"/>
    <property type="evidence" value="ECO:0007669"/>
    <property type="project" value="UniProtKB-KW"/>
</dbReference>
<proteinExistence type="predicted"/>
<dbReference type="RefSeq" id="WP_203876429.1">
    <property type="nucleotide sequence ID" value="NZ_BOOK01000030.1"/>
</dbReference>
<keyword evidence="6" id="KW-0067">ATP-binding</keyword>
<dbReference type="PANTHER" id="PTHR43289">
    <property type="entry name" value="MITOGEN-ACTIVATED PROTEIN KINASE KINASE KINASE 20-RELATED"/>
    <property type="match status" value="1"/>
</dbReference>
<dbReference type="SUPFAM" id="SSF158745">
    <property type="entry name" value="LanC-like"/>
    <property type="match status" value="1"/>
</dbReference>
<dbReference type="Pfam" id="PF05147">
    <property type="entry name" value="LANC_like"/>
    <property type="match status" value="1"/>
</dbReference>
<keyword evidence="4" id="KW-0547">Nucleotide-binding</keyword>
<accession>A0A8J3SZC8</accession>